<comment type="caution">
    <text evidence="2">The sequence shown here is derived from an EMBL/GenBank/DDBJ whole genome shotgun (WGS) entry which is preliminary data.</text>
</comment>
<keyword evidence="3" id="KW-1185">Reference proteome</keyword>
<name>A0AAN6TLG5_9PEZI</name>
<reference evidence="2" key="2">
    <citation type="submission" date="2023-05" db="EMBL/GenBank/DDBJ databases">
        <authorList>
            <consortium name="Lawrence Berkeley National Laboratory"/>
            <person name="Steindorff A."/>
            <person name="Hensen N."/>
            <person name="Bonometti L."/>
            <person name="Westerberg I."/>
            <person name="Brannstrom I.O."/>
            <person name="Guillou S."/>
            <person name="Cros-Aarteil S."/>
            <person name="Calhoun S."/>
            <person name="Haridas S."/>
            <person name="Kuo A."/>
            <person name="Mondo S."/>
            <person name="Pangilinan J."/>
            <person name="Riley R."/>
            <person name="Labutti K."/>
            <person name="Andreopoulos B."/>
            <person name="Lipzen A."/>
            <person name="Chen C."/>
            <person name="Yanf M."/>
            <person name="Daum C."/>
            <person name="Ng V."/>
            <person name="Clum A."/>
            <person name="Ohm R."/>
            <person name="Martin F."/>
            <person name="Silar P."/>
            <person name="Natvig D."/>
            <person name="Lalanne C."/>
            <person name="Gautier V."/>
            <person name="Ament-Velasquez S.L."/>
            <person name="Kruys A."/>
            <person name="Hutchinson M.I."/>
            <person name="Powell A.J."/>
            <person name="Barry K."/>
            <person name="Miller A.N."/>
            <person name="Grigoriev I.V."/>
            <person name="Debuchy R."/>
            <person name="Gladieux P."/>
            <person name="Thoren M.H."/>
            <person name="Johannesson H."/>
        </authorList>
    </citation>
    <scope>NUCLEOTIDE SEQUENCE</scope>
    <source>
        <strain evidence="2">CBS 508.74</strain>
    </source>
</reference>
<proteinExistence type="predicted"/>
<evidence type="ECO:0000256" key="1">
    <source>
        <dbReference type="SAM" id="Phobius"/>
    </source>
</evidence>
<evidence type="ECO:0000313" key="2">
    <source>
        <dbReference type="EMBL" id="KAK4116610.1"/>
    </source>
</evidence>
<accession>A0AAN6TLG5</accession>
<dbReference type="EMBL" id="MU853333">
    <property type="protein sequence ID" value="KAK4116610.1"/>
    <property type="molecule type" value="Genomic_DNA"/>
</dbReference>
<keyword evidence="1" id="KW-0472">Membrane</keyword>
<evidence type="ECO:0000313" key="3">
    <source>
        <dbReference type="Proteomes" id="UP001302812"/>
    </source>
</evidence>
<gene>
    <name evidence="2" type="ORF">N656DRAFT_261014</name>
</gene>
<dbReference type="GeneID" id="89933164"/>
<dbReference type="AlphaFoldDB" id="A0AAN6TLG5"/>
<feature type="transmembrane region" description="Helical" evidence="1">
    <location>
        <begin position="45"/>
        <end position="61"/>
    </location>
</feature>
<protein>
    <submittedName>
        <fullName evidence="2">Uncharacterized protein</fullName>
    </submittedName>
</protein>
<dbReference type="Proteomes" id="UP001302812">
    <property type="component" value="Unassembled WGS sequence"/>
</dbReference>
<organism evidence="2 3">
    <name type="scientific">Canariomyces notabilis</name>
    <dbReference type="NCBI Taxonomy" id="2074819"/>
    <lineage>
        <taxon>Eukaryota</taxon>
        <taxon>Fungi</taxon>
        <taxon>Dikarya</taxon>
        <taxon>Ascomycota</taxon>
        <taxon>Pezizomycotina</taxon>
        <taxon>Sordariomycetes</taxon>
        <taxon>Sordariomycetidae</taxon>
        <taxon>Sordariales</taxon>
        <taxon>Chaetomiaceae</taxon>
        <taxon>Canariomyces</taxon>
    </lineage>
</organism>
<sequence>MTRVYMCQLGICPCTVCVCCGLLFMSTWEWAGSVGMWNVTPEVRIAGRFVAVLTCCVYVCLSCRADFLEETGCLVQRYILAYGRNTTDKGG</sequence>
<keyword evidence="1" id="KW-0812">Transmembrane</keyword>
<reference evidence="2" key="1">
    <citation type="journal article" date="2023" name="Mol. Phylogenet. Evol.">
        <title>Genome-scale phylogeny and comparative genomics of the fungal order Sordariales.</title>
        <authorList>
            <person name="Hensen N."/>
            <person name="Bonometti L."/>
            <person name="Westerberg I."/>
            <person name="Brannstrom I.O."/>
            <person name="Guillou S."/>
            <person name="Cros-Aarteil S."/>
            <person name="Calhoun S."/>
            <person name="Haridas S."/>
            <person name="Kuo A."/>
            <person name="Mondo S."/>
            <person name="Pangilinan J."/>
            <person name="Riley R."/>
            <person name="LaButti K."/>
            <person name="Andreopoulos B."/>
            <person name="Lipzen A."/>
            <person name="Chen C."/>
            <person name="Yan M."/>
            <person name="Daum C."/>
            <person name="Ng V."/>
            <person name="Clum A."/>
            <person name="Steindorff A."/>
            <person name="Ohm R.A."/>
            <person name="Martin F."/>
            <person name="Silar P."/>
            <person name="Natvig D.O."/>
            <person name="Lalanne C."/>
            <person name="Gautier V."/>
            <person name="Ament-Velasquez S.L."/>
            <person name="Kruys A."/>
            <person name="Hutchinson M.I."/>
            <person name="Powell A.J."/>
            <person name="Barry K."/>
            <person name="Miller A.N."/>
            <person name="Grigoriev I.V."/>
            <person name="Debuchy R."/>
            <person name="Gladieux P."/>
            <person name="Hiltunen Thoren M."/>
            <person name="Johannesson H."/>
        </authorList>
    </citation>
    <scope>NUCLEOTIDE SEQUENCE</scope>
    <source>
        <strain evidence="2">CBS 508.74</strain>
    </source>
</reference>
<keyword evidence="1" id="KW-1133">Transmembrane helix</keyword>
<dbReference type="RefSeq" id="XP_064674180.1">
    <property type="nucleotide sequence ID" value="XM_064809041.1"/>
</dbReference>
<feature type="transmembrane region" description="Helical" evidence="1">
    <location>
        <begin position="7"/>
        <end position="25"/>
    </location>
</feature>